<feature type="compositionally biased region" description="Low complexity" evidence="1">
    <location>
        <begin position="900"/>
        <end position="914"/>
    </location>
</feature>
<dbReference type="Pfam" id="PF24913">
    <property type="entry name" value="WHD_AAA_fung"/>
    <property type="match status" value="1"/>
</dbReference>
<feature type="compositionally biased region" description="Pro residues" evidence="1">
    <location>
        <begin position="926"/>
        <end position="935"/>
    </location>
</feature>
<dbReference type="PANTHER" id="PTHR36168">
    <property type="entry name" value="CHROMOSOME 1, WHOLE GENOME SHOTGUN SEQUENCE"/>
    <property type="match status" value="1"/>
</dbReference>
<feature type="region of interest" description="Disordered" evidence="1">
    <location>
        <begin position="692"/>
        <end position="820"/>
    </location>
</feature>
<feature type="region of interest" description="Disordered" evidence="1">
    <location>
        <begin position="860"/>
        <end position="942"/>
    </location>
</feature>
<proteinExistence type="predicted"/>
<feature type="compositionally biased region" description="Basic and acidic residues" evidence="1">
    <location>
        <begin position="60"/>
        <end position="74"/>
    </location>
</feature>
<dbReference type="Gene3D" id="3.40.50.300">
    <property type="entry name" value="P-loop containing nucleotide triphosphate hydrolases"/>
    <property type="match status" value="1"/>
</dbReference>
<gene>
    <name evidence="4" type="ORF">RDB_LOCUS206908</name>
</gene>
<feature type="region of interest" description="Disordered" evidence="1">
    <location>
        <begin position="52"/>
        <end position="76"/>
    </location>
</feature>
<evidence type="ECO:0000259" key="2">
    <source>
        <dbReference type="Pfam" id="PF21803"/>
    </source>
</evidence>
<dbReference type="Gene3D" id="1.10.340.40">
    <property type="entry name" value="Nuclear abundant poly(A) RNA-bind protein 2, N-terminal domain"/>
    <property type="match status" value="1"/>
</dbReference>
<feature type="compositionally biased region" description="Basic and acidic residues" evidence="1">
    <location>
        <begin position="764"/>
        <end position="779"/>
    </location>
</feature>
<dbReference type="EMBL" id="CAJMWW010000660">
    <property type="protein sequence ID" value="CAE6481043.1"/>
    <property type="molecule type" value="Genomic_DNA"/>
</dbReference>
<feature type="domain" description="Nab2 type CCCH zinc finger 4" evidence="2">
    <location>
        <begin position="973"/>
        <end position="995"/>
    </location>
</feature>
<feature type="domain" description="AAA protein C-terminal winged helix" evidence="3">
    <location>
        <begin position="416"/>
        <end position="542"/>
    </location>
</feature>
<evidence type="ECO:0000259" key="3">
    <source>
        <dbReference type="Pfam" id="PF24913"/>
    </source>
</evidence>
<dbReference type="Gene3D" id="4.10.1000.40">
    <property type="match status" value="2"/>
</dbReference>
<feature type="compositionally biased region" description="Gly residues" evidence="1">
    <location>
        <begin position="864"/>
        <end position="878"/>
    </location>
</feature>
<dbReference type="PANTHER" id="PTHR36168:SF1">
    <property type="entry name" value="ORC1-LIKE AAA ATPASE DOMAIN-CONTAINING PROTEIN"/>
    <property type="match status" value="1"/>
</dbReference>
<dbReference type="InterPro" id="IPR056808">
    <property type="entry name" value="HTH_AAA"/>
</dbReference>
<dbReference type="SUPFAM" id="SSF52540">
    <property type="entry name" value="P-loop containing nucleoside triphosphate hydrolases"/>
    <property type="match status" value="1"/>
</dbReference>
<sequence length="1133" mass="124247">MLGTTRVGLGMLALRSTQGPGVPRLRFAGPLGHQQRGLKLFPRFFARMLPLRQQQQPSQTEHKDEQGHHPKHADTGIVNPVSLPGTGVGLFGFGAGGGVDAIITTLIGITVVFFGGVAYVQWYKASVLRKIERAFAPGYDPTLELANHPSRSSGRSMDDDEFGGSHMKREEQQRVDSIMKGEDVGHYYLIMGPKGGGKSTMVIDAMNEIAADGISMCDAHPDLEVFRLRLGKALNYEFNEDSQMGLFQRRDPREGGPRLDIERAMNKLEKVAIKRATKTGRPIVLVINNIHLFNNDDEGRLLLQQLQQRAESWAESHIATMVFISDDFWPYPVMRQIANRMHTLAVQDLDPNVTLKAFQEFRREHGKRDDPEEVVQEAVQVSGGRLAYMSRLSRSKDLRKSIDHLKQGEKAWLLTNTGLIPDCDDDVMDEQKWSSCTWLLLREFVKRREALEKEAAERMKENPDGPEEFIPIPKISYYECRQIMTRPDFINQLDHLNIISIDINHDIRLDSMLTLEAAREVVSEEGFDELLEGVRDRVDEIESLHRTRELTAIQGCGEWRPYQGYGGQGWIWMEDFQVIALLISWTHKHVFFIYTYALGHYHLQLCGVMGSDLVMGTPKAGALQAAIQKELVAKGYSDESDLVMAEYITIMLINSKTADQITGELVDLVGPEYDTSFTSWLFDEVAKISGSSAGGTEVKPSVPDAQSSTPSDPVSAPSPGQKRRADARSPSPASKSRRTTDLPDRPRAMRDGPPNNEPQPVRSLLDRVEPREPRRHGGFDHVQAQIDSVTRGGHSGRMMGRGGGMGMNGHHHQQQQQQQQMMMNQMMGGVNPMMFQEIMANQMALMSQMAAGMGMIPGGPPMVGPGGPGFGFPNGHGQGPHPNGRGRGRGGRGGNMGDRPQIGGQQQGPSQSQQPPQPLHTQPVVSPQPRPPQPTVPLNVPTRPQSPTLCKFGIKCTNAACRYSHPSAEGGLVLSSEYCEKGLECKDADCTKGHPSPAAVNGVPVQAPAPQPRPSASTGGIPCKFGAACTRPGCTFVHPQKNSKPCRFGINCTRADCTFDHPPGRVLPGSAPQKPTHKSMTFRTNAPAASMQSGPVSKKFGPGGAVLNTDGTKKSESENGGDEEDVEAALASA</sequence>
<comment type="caution">
    <text evidence="4">The sequence shown here is derived from an EMBL/GenBank/DDBJ whole genome shotgun (WGS) entry which is preliminary data.</text>
</comment>
<evidence type="ECO:0000256" key="1">
    <source>
        <dbReference type="SAM" id="MobiDB-lite"/>
    </source>
</evidence>
<dbReference type="InterPro" id="IPR049017">
    <property type="entry name" value="Nab2_Znf4"/>
</dbReference>
<feature type="region of interest" description="Disordered" evidence="1">
    <location>
        <begin position="146"/>
        <end position="172"/>
    </location>
</feature>
<feature type="region of interest" description="Disordered" evidence="1">
    <location>
        <begin position="1085"/>
        <end position="1133"/>
    </location>
</feature>
<organism evidence="4 5">
    <name type="scientific">Rhizoctonia solani</name>
    <dbReference type="NCBI Taxonomy" id="456999"/>
    <lineage>
        <taxon>Eukaryota</taxon>
        <taxon>Fungi</taxon>
        <taxon>Dikarya</taxon>
        <taxon>Basidiomycota</taxon>
        <taxon>Agaricomycotina</taxon>
        <taxon>Agaricomycetes</taxon>
        <taxon>Cantharellales</taxon>
        <taxon>Ceratobasidiaceae</taxon>
        <taxon>Rhizoctonia</taxon>
    </lineage>
</organism>
<dbReference type="AlphaFoldDB" id="A0A8H3CI57"/>
<accession>A0A8H3CI57</accession>
<evidence type="ECO:0000313" key="5">
    <source>
        <dbReference type="Proteomes" id="UP000663841"/>
    </source>
</evidence>
<feature type="compositionally biased region" description="Basic and acidic residues" evidence="1">
    <location>
        <begin position="738"/>
        <end position="750"/>
    </location>
</feature>
<dbReference type="Pfam" id="PF21803">
    <property type="entry name" value="Nab2-zf4"/>
    <property type="match status" value="1"/>
</dbReference>
<evidence type="ECO:0000313" key="4">
    <source>
        <dbReference type="EMBL" id="CAE6481043.1"/>
    </source>
</evidence>
<feature type="compositionally biased region" description="Gly residues" evidence="1">
    <location>
        <begin position="793"/>
        <end position="807"/>
    </location>
</feature>
<protein>
    <submittedName>
        <fullName evidence="4">Uncharacterized protein</fullName>
    </submittedName>
</protein>
<dbReference type="InterPro" id="IPR027417">
    <property type="entry name" value="P-loop_NTPase"/>
</dbReference>
<name>A0A8H3CI57_9AGAM</name>
<reference evidence="4" key="1">
    <citation type="submission" date="2021-01" db="EMBL/GenBank/DDBJ databases">
        <authorList>
            <person name="Kaushik A."/>
        </authorList>
    </citation>
    <scope>NUCLEOTIDE SEQUENCE</scope>
    <source>
        <strain evidence="4">AG3-T5</strain>
    </source>
</reference>
<dbReference type="Proteomes" id="UP000663841">
    <property type="component" value="Unassembled WGS sequence"/>
</dbReference>
<dbReference type="InterPro" id="IPR043094">
    <property type="entry name" value="Nab2/ZC3H14_N_sf"/>
</dbReference>
<dbReference type="Pfam" id="PF14608">
    <property type="entry name" value="zf-CCCH_2"/>
    <property type="match status" value="3"/>
</dbReference>